<evidence type="ECO:0000313" key="3">
    <source>
        <dbReference type="Proteomes" id="UP000609651"/>
    </source>
</evidence>
<dbReference type="InterPro" id="IPR043737">
    <property type="entry name" value="DUF5682"/>
</dbReference>
<comment type="caution">
    <text evidence="2">The sequence shown here is derived from an EMBL/GenBank/DDBJ whole genome shotgun (WGS) entry which is preliminary data.</text>
</comment>
<evidence type="ECO:0000256" key="1">
    <source>
        <dbReference type="SAM" id="MobiDB-lite"/>
    </source>
</evidence>
<dbReference type="PANTHER" id="PTHR30634">
    <property type="entry name" value="OUTER MEMBRANE LOLAB LIPOPROTEIN INSERTION APPARATUS"/>
    <property type="match status" value="1"/>
</dbReference>
<dbReference type="Proteomes" id="UP000609651">
    <property type="component" value="Unassembled WGS sequence"/>
</dbReference>
<accession>A0ABX1VGL0</accession>
<feature type="region of interest" description="Disordered" evidence="1">
    <location>
        <begin position="758"/>
        <end position="782"/>
    </location>
</feature>
<reference evidence="2 3" key="1">
    <citation type="journal article" date="2020" name="Syst. Appl. Microbiol.">
        <title>Alienimonas chondri sp. nov., a novel planctomycete isolated from the biofilm of the red alga Chondrus crispus.</title>
        <authorList>
            <person name="Vitorino I."/>
            <person name="Albuquerque L."/>
            <person name="Wiegand S."/>
            <person name="Kallscheuer N."/>
            <person name="da Costa M.S."/>
            <person name="Lobo-da-Cunha A."/>
            <person name="Jogler C."/>
            <person name="Lage O.M."/>
        </authorList>
    </citation>
    <scope>NUCLEOTIDE SEQUENCE [LARGE SCALE GENOMIC DNA]</scope>
    <source>
        <strain evidence="2 3">LzC2</strain>
    </source>
</reference>
<gene>
    <name evidence="2" type="ORF">LzC2_33530</name>
</gene>
<dbReference type="PANTHER" id="PTHR30634:SF14">
    <property type="match status" value="1"/>
</dbReference>
<keyword evidence="3" id="KW-1185">Reference proteome</keyword>
<dbReference type="Pfam" id="PF18934">
    <property type="entry name" value="DUF5682"/>
    <property type="match status" value="1"/>
</dbReference>
<feature type="compositionally biased region" description="Low complexity" evidence="1">
    <location>
        <begin position="124"/>
        <end position="136"/>
    </location>
</feature>
<organism evidence="2 3">
    <name type="scientific">Alienimonas chondri</name>
    <dbReference type="NCBI Taxonomy" id="2681879"/>
    <lineage>
        <taxon>Bacteria</taxon>
        <taxon>Pseudomonadati</taxon>
        <taxon>Planctomycetota</taxon>
        <taxon>Planctomycetia</taxon>
        <taxon>Planctomycetales</taxon>
        <taxon>Planctomycetaceae</taxon>
        <taxon>Alienimonas</taxon>
    </lineage>
</organism>
<dbReference type="RefSeq" id="WP_171189102.1">
    <property type="nucleotide sequence ID" value="NZ_WTPX01000134.1"/>
</dbReference>
<protein>
    <submittedName>
        <fullName evidence="2">Uncharacterized protein</fullName>
    </submittedName>
</protein>
<feature type="compositionally biased region" description="Acidic residues" evidence="1">
    <location>
        <begin position="137"/>
        <end position="158"/>
    </location>
</feature>
<proteinExistence type="predicted"/>
<dbReference type="InterPro" id="IPR050458">
    <property type="entry name" value="LolB"/>
</dbReference>
<dbReference type="EMBL" id="WTPX01000134">
    <property type="protein sequence ID" value="NNJ27252.1"/>
    <property type="molecule type" value="Genomic_DNA"/>
</dbReference>
<name>A0ABX1VGL0_9PLAN</name>
<feature type="region of interest" description="Disordered" evidence="1">
    <location>
        <begin position="116"/>
        <end position="167"/>
    </location>
</feature>
<sequence>MTDAAPDPVKLFGVRHHGPGCARALGAALAEYRPDAVLIEGPPEANDLIPLLADPAFVPPAALLVHRADDASKAAFFPLADYSPELTAARWALNADAEVEFIDLPMTHQFALEEAETPEGDVLPASPSPSGGAPPSDADDDEPLEDEPGAPPDGDGEAEGAGKRYDLHPIRSDPLGWLARAAGYEDRERWWEQQVEQRRDATGLFDAIAEAMTELRTEAEADLPDGEDLAEDRDALREAYMRRRVRAAVKAGRHRIAVVCGAWHVPALLGSGGNGLGPDKPDRELLKGLGKVKTAATVCPWTNDRLTQASGYGAGIESPGWYGHLWAASSPDGGDQPAIGWVTRAARLLREEGQDASSAGVIEAVRLADALAALRGYCAPGLSELSQAILGVLCHGEPAPLALIRRKLEVGDALGSVPPDAPAVPLQKDLEATQKRLRFKPTGEKKSVTLDLRKETDLERSRLLHRLAILGVPWGVRSHESGTGTYKEAWTLDWRPEFAVRIIESNRYGGTVPAAASSKLTEHAGGSDGLADLVKRLDAALLADLPGAVGLLVDRVRDAAAVAADAAGLAAAIPPLARVARYGDVRGTAAQDLLPVLRGMLERYFVGLPPACRALDDEAAAAALGGAAGVHGALKTLELSEEAETWRGVLFALTNEDEVHGLLRGWAARTLLEERAIDADDLARRARLALAAASEPAAAAAWVEGLLRGSAKVLLYEDAVWAALDGWLTTLNDERFLEVLPLLRRSFAHFSHPERREMGTRVKDLDGSPNAPSSKTLAAGPAVDEERARRVIPVLRTILGAGT</sequence>
<evidence type="ECO:0000313" key="2">
    <source>
        <dbReference type="EMBL" id="NNJ27252.1"/>
    </source>
</evidence>